<accession>A0ACB8E614</accession>
<keyword evidence="2" id="KW-1185">Reference proteome</keyword>
<sequence length="73" mass="7435">MGAGPGIEAGQGEAPLQAHHPATSMPLPVPCLDDLQATEVDPVALPSSLKSLASNLNDKSVLSPQRHKAPTCA</sequence>
<comment type="caution">
    <text evidence="1">The sequence shown here is derived from an EMBL/GenBank/DDBJ whole genome shotgun (WGS) entry which is preliminary data.</text>
</comment>
<protein>
    <submittedName>
        <fullName evidence="1">Uncharacterized protein</fullName>
    </submittedName>
</protein>
<evidence type="ECO:0000313" key="1">
    <source>
        <dbReference type="EMBL" id="KAH7987649.1"/>
    </source>
</evidence>
<evidence type="ECO:0000313" key="2">
    <source>
        <dbReference type="Proteomes" id="UP000827872"/>
    </source>
</evidence>
<reference evidence="1" key="1">
    <citation type="submission" date="2021-08" db="EMBL/GenBank/DDBJ databases">
        <title>The first chromosome-level gecko genome reveals the dynamic sex chromosomes of Neotropical dwarf geckos (Sphaerodactylidae: Sphaerodactylus).</title>
        <authorList>
            <person name="Pinto B.J."/>
            <person name="Keating S.E."/>
            <person name="Gamble T."/>
        </authorList>
    </citation>
    <scope>NUCLEOTIDE SEQUENCE</scope>
    <source>
        <strain evidence="1">TG3544</strain>
    </source>
</reference>
<proteinExistence type="predicted"/>
<dbReference type="EMBL" id="CM037630">
    <property type="protein sequence ID" value="KAH7987649.1"/>
    <property type="molecule type" value="Genomic_DNA"/>
</dbReference>
<gene>
    <name evidence="1" type="ORF">K3G42_008775</name>
</gene>
<name>A0ACB8E614_9SAUR</name>
<dbReference type="Proteomes" id="UP000827872">
    <property type="component" value="Linkage Group LG17"/>
</dbReference>
<organism evidence="1 2">
    <name type="scientific">Sphaerodactylus townsendi</name>
    <dbReference type="NCBI Taxonomy" id="933632"/>
    <lineage>
        <taxon>Eukaryota</taxon>
        <taxon>Metazoa</taxon>
        <taxon>Chordata</taxon>
        <taxon>Craniata</taxon>
        <taxon>Vertebrata</taxon>
        <taxon>Euteleostomi</taxon>
        <taxon>Lepidosauria</taxon>
        <taxon>Squamata</taxon>
        <taxon>Bifurcata</taxon>
        <taxon>Gekkota</taxon>
        <taxon>Sphaerodactylidae</taxon>
        <taxon>Sphaerodactylus</taxon>
    </lineage>
</organism>